<protein>
    <recommendedName>
        <fullName evidence="3">F-box domain-containing protein</fullName>
    </recommendedName>
</protein>
<dbReference type="CDD" id="cd09917">
    <property type="entry name" value="F-box_SF"/>
    <property type="match status" value="1"/>
</dbReference>
<proteinExistence type="predicted"/>
<evidence type="ECO:0008006" key="3">
    <source>
        <dbReference type="Google" id="ProtNLM"/>
    </source>
</evidence>
<comment type="caution">
    <text evidence="1">The sequence shown here is derived from an EMBL/GenBank/DDBJ whole genome shotgun (WGS) entry which is preliminary data.</text>
</comment>
<dbReference type="SUPFAM" id="SSF81383">
    <property type="entry name" value="F-box domain"/>
    <property type="match status" value="1"/>
</dbReference>
<name>A0ABY6UV13_BIOOC</name>
<evidence type="ECO:0000313" key="1">
    <source>
        <dbReference type="EMBL" id="VUC35248.1"/>
    </source>
</evidence>
<sequence length="539" mass="61422">MVYLKMNSRLTPQLAASSTAARPIHSILPIEVLHLICGHLPNSDIKNLRLTSSFFATAARLDFRRVFLSANPRNIEVFLAVANHSVFRTQVIEIIYDDALLPATDTLWHGGMWLGPTQPLEEQCTKGLPPRWIRQACRNDLKALVEASDDERGEFLGDYLTANMTWQKLRTYHWEMTLPYYFQLLRDQQTVLDDRSYVEALHFGLAQFPALQKITVTAATHGRLFNPLYNTPMIRQFPRLFQYPIPHGWLRHCEEVDTHHDWAASSEGWYGFCAIIEALSKNLDGGRVTELSIDAHLENSGIDVSFFKTETKIFQHFKTLLARKDFTSLKLDLSGLSLNLDDPGHSDRWDHMSNGLLRRALSGAQDLRHLSLSTSEGCMPGYGTHSPVTTETLRSMIPKSCSARLQHFALWCFWVEEDDLVAFLRELPEELETLELSYLNFSQGSYRGTLEQIRDTMGWQNRERKIQLKVSIHGVETSIAPVYGKSICIDEEVRAFIYESGENPFSGKEPKPNAIFRNLLEDGVGEITNAFDSKIPPFD</sequence>
<accession>A0ABY6UV13</accession>
<dbReference type="Proteomes" id="UP000766486">
    <property type="component" value="Unassembled WGS sequence"/>
</dbReference>
<organism evidence="1 2">
    <name type="scientific">Bionectria ochroleuca</name>
    <name type="common">Gliocladium roseum</name>
    <dbReference type="NCBI Taxonomy" id="29856"/>
    <lineage>
        <taxon>Eukaryota</taxon>
        <taxon>Fungi</taxon>
        <taxon>Dikarya</taxon>
        <taxon>Ascomycota</taxon>
        <taxon>Pezizomycotina</taxon>
        <taxon>Sordariomycetes</taxon>
        <taxon>Hypocreomycetidae</taxon>
        <taxon>Hypocreales</taxon>
        <taxon>Bionectriaceae</taxon>
        <taxon>Clonostachys</taxon>
    </lineage>
</organism>
<dbReference type="EMBL" id="CABFNS010000908">
    <property type="protein sequence ID" value="VUC35248.1"/>
    <property type="molecule type" value="Genomic_DNA"/>
</dbReference>
<dbReference type="InterPro" id="IPR036047">
    <property type="entry name" value="F-box-like_dom_sf"/>
</dbReference>
<keyword evidence="2" id="KW-1185">Reference proteome</keyword>
<gene>
    <name evidence="1" type="ORF">CLO192961_LOCUS407974</name>
</gene>
<evidence type="ECO:0000313" key="2">
    <source>
        <dbReference type="Proteomes" id="UP000766486"/>
    </source>
</evidence>
<reference evidence="1 2" key="1">
    <citation type="submission" date="2019-06" db="EMBL/GenBank/DDBJ databases">
        <authorList>
            <person name="Broberg M."/>
        </authorList>
    </citation>
    <scope>NUCLEOTIDE SEQUENCE [LARGE SCALE GENOMIC DNA]</scope>
</reference>